<dbReference type="PANTHER" id="PTHR35563:SF2">
    <property type="entry name" value="BARREL METAL-DEPENDENT HYDROLASE, PUTATIVE (AFU_ORTHOLOGUE AFUA_1G16240)-RELATED"/>
    <property type="match status" value="1"/>
</dbReference>
<accession>A0ABW2KKD2</accession>
<feature type="domain" description="Amidohydrolase-related" evidence="1">
    <location>
        <begin position="3"/>
        <end position="240"/>
    </location>
</feature>
<dbReference type="InterPro" id="IPR006680">
    <property type="entry name" value="Amidohydro-rel"/>
</dbReference>
<organism evidence="2 3">
    <name type="scientific">Marinactinospora rubrisoli</name>
    <dbReference type="NCBI Taxonomy" id="2715399"/>
    <lineage>
        <taxon>Bacteria</taxon>
        <taxon>Bacillati</taxon>
        <taxon>Actinomycetota</taxon>
        <taxon>Actinomycetes</taxon>
        <taxon>Streptosporangiales</taxon>
        <taxon>Nocardiopsidaceae</taxon>
        <taxon>Marinactinospora</taxon>
    </lineage>
</organism>
<reference evidence="3" key="1">
    <citation type="journal article" date="2019" name="Int. J. Syst. Evol. Microbiol.">
        <title>The Global Catalogue of Microorganisms (GCM) 10K type strain sequencing project: providing services to taxonomists for standard genome sequencing and annotation.</title>
        <authorList>
            <consortium name="The Broad Institute Genomics Platform"/>
            <consortium name="The Broad Institute Genome Sequencing Center for Infectious Disease"/>
            <person name="Wu L."/>
            <person name="Ma J."/>
        </authorList>
    </citation>
    <scope>NUCLEOTIDE SEQUENCE [LARGE SCALE GENOMIC DNA]</scope>
    <source>
        <strain evidence="3">CGMCC 4.7382</strain>
    </source>
</reference>
<name>A0ABW2KKD2_9ACTN</name>
<evidence type="ECO:0000259" key="1">
    <source>
        <dbReference type="Pfam" id="PF04909"/>
    </source>
</evidence>
<dbReference type="Proteomes" id="UP001596540">
    <property type="component" value="Unassembled WGS sequence"/>
</dbReference>
<comment type="caution">
    <text evidence="2">The sequence shown here is derived from an EMBL/GenBank/DDBJ whole genome shotgun (WGS) entry which is preliminary data.</text>
</comment>
<protein>
    <submittedName>
        <fullName evidence="2">Amidohydrolase family protein</fullName>
    </submittedName>
</protein>
<dbReference type="InterPro" id="IPR052358">
    <property type="entry name" value="Aro_Compnd_Degr_Hydrolases"/>
</dbReference>
<evidence type="ECO:0000313" key="3">
    <source>
        <dbReference type="Proteomes" id="UP001596540"/>
    </source>
</evidence>
<dbReference type="Gene3D" id="3.20.20.140">
    <property type="entry name" value="Metal-dependent hydrolases"/>
    <property type="match status" value="1"/>
</dbReference>
<dbReference type="RefSeq" id="WP_379872479.1">
    <property type="nucleotide sequence ID" value="NZ_JBHTBH010000009.1"/>
</dbReference>
<dbReference type="InterPro" id="IPR032466">
    <property type="entry name" value="Metal_Hydrolase"/>
</dbReference>
<sequence>MFDAHLHIIDPRLPGAAGDGTPVEPFTVEDYRTRIAPLDVAGGAVLAGPHTARGTGPLLDALRRLGPMFVGVAELHPDTADSELRDLHAAGVRALRLDLRGGAGIDLDAHVQLGMRAADLLGWPTELGVDAADLPEVAGRLTPLPRISIEHLGLSASGLPALLDLVAGGARVKASGFGLGDLDVPAALRAVVDVNPAALMFGTGLPVSARPGADADLVRQVLGPELAAPVFWRNALDFYGVRTSEQGAPAPVPAWS</sequence>
<dbReference type="EMBL" id="JBHTBH010000009">
    <property type="protein sequence ID" value="MFC7329828.1"/>
    <property type="molecule type" value="Genomic_DNA"/>
</dbReference>
<keyword evidence="3" id="KW-1185">Reference proteome</keyword>
<gene>
    <name evidence="2" type="ORF">ACFQRF_19015</name>
</gene>
<dbReference type="SUPFAM" id="SSF51556">
    <property type="entry name" value="Metallo-dependent hydrolases"/>
    <property type="match status" value="1"/>
</dbReference>
<proteinExistence type="predicted"/>
<evidence type="ECO:0000313" key="2">
    <source>
        <dbReference type="EMBL" id="MFC7329828.1"/>
    </source>
</evidence>
<dbReference type="PANTHER" id="PTHR35563">
    <property type="entry name" value="BARREL METAL-DEPENDENT HYDROLASE, PUTATIVE (AFU_ORTHOLOGUE AFUA_1G16240)-RELATED"/>
    <property type="match status" value="1"/>
</dbReference>
<dbReference type="Pfam" id="PF04909">
    <property type="entry name" value="Amidohydro_2"/>
    <property type="match status" value="1"/>
</dbReference>